<dbReference type="GO" id="GO:0051897">
    <property type="term" value="P:positive regulation of phosphatidylinositol 3-kinase/protein kinase B signal transduction"/>
    <property type="evidence" value="ECO:0007669"/>
    <property type="project" value="TreeGrafter"/>
</dbReference>
<dbReference type="AlphaFoldDB" id="T1GDN4"/>
<dbReference type="Proteomes" id="UP000015102">
    <property type="component" value="Unassembled WGS sequence"/>
</dbReference>
<organism evidence="2 3">
    <name type="scientific">Megaselia scalaris</name>
    <name type="common">Humpbacked fly</name>
    <name type="synonym">Phora scalaris</name>
    <dbReference type="NCBI Taxonomy" id="36166"/>
    <lineage>
        <taxon>Eukaryota</taxon>
        <taxon>Metazoa</taxon>
        <taxon>Ecdysozoa</taxon>
        <taxon>Arthropoda</taxon>
        <taxon>Hexapoda</taxon>
        <taxon>Insecta</taxon>
        <taxon>Pterygota</taxon>
        <taxon>Neoptera</taxon>
        <taxon>Endopterygota</taxon>
        <taxon>Diptera</taxon>
        <taxon>Brachycera</taxon>
        <taxon>Muscomorpha</taxon>
        <taxon>Platypezoidea</taxon>
        <taxon>Phoridae</taxon>
        <taxon>Megaseliini</taxon>
        <taxon>Megaselia</taxon>
    </lineage>
</organism>
<sequence length="139" mass="15738">MDKNKDARELRYTSSRLALLSVLKSWTGILEFCDPSRPSGLKAVVDILYLNQLDVRKAILDLFYELIGLPQIIWTDEYSVALSLVDPSDFQDAWLLNNGFVAMEGRCILPSLANRVPNICEQNLAIILYSFLETGLLRT</sequence>
<dbReference type="STRING" id="36166.T1GDN4"/>
<dbReference type="GO" id="GO:0043539">
    <property type="term" value="F:protein serine/threonine kinase activator activity"/>
    <property type="evidence" value="ECO:0007669"/>
    <property type="project" value="TreeGrafter"/>
</dbReference>
<reference evidence="3" key="1">
    <citation type="submission" date="2013-02" db="EMBL/GenBank/DDBJ databases">
        <authorList>
            <person name="Hughes D."/>
        </authorList>
    </citation>
    <scope>NUCLEOTIDE SEQUENCE</scope>
    <source>
        <strain>Durham</strain>
        <strain evidence="3">NC isolate 2 -- Noor lab</strain>
    </source>
</reference>
<dbReference type="PANTHER" id="PTHR13298">
    <property type="entry name" value="CYTOSOLIC REGULATOR PIANISSIMO"/>
    <property type="match status" value="1"/>
</dbReference>
<evidence type="ECO:0000259" key="1">
    <source>
        <dbReference type="Pfam" id="PF14664"/>
    </source>
</evidence>
<feature type="domain" description="Rapamycin-insensitive companion of mTOR N-terminal" evidence="1">
    <location>
        <begin position="3"/>
        <end position="138"/>
    </location>
</feature>
<dbReference type="EMBL" id="CAQQ02196554">
    <property type="status" value="NOT_ANNOTATED_CDS"/>
    <property type="molecule type" value="Genomic_DNA"/>
</dbReference>
<dbReference type="HOGENOM" id="CLU_1850176_0_0_1"/>
<dbReference type="EnsemblMetazoa" id="MESCA001423-RA">
    <property type="protein sequence ID" value="MESCA001423-PA"/>
    <property type="gene ID" value="MESCA001423"/>
</dbReference>
<keyword evidence="3" id="KW-1185">Reference proteome</keyword>
<evidence type="ECO:0000313" key="2">
    <source>
        <dbReference type="EnsemblMetazoa" id="MESCA001423-PA"/>
    </source>
</evidence>
<proteinExistence type="predicted"/>
<dbReference type="GO" id="GO:0031932">
    <property type="term" value="C:TORC2 complex"/>
    <property type="evidence" value="ECO:0007669"/>
    <property type="project" value="InterPro"/>
</dbReference>
<protein>
    <recommendedName>
        <fullName evidence="1">Rapamycin-insensitive companion of mTOR N-terminal domain-containing protein</fullName>
    </recommendedName>
</protein>
<dbReference type="InterPro" id="IPR028268">
    <property type="entry name" value="Pianissimo_fam"/>
</dbReference>
<dbReference type="GO" id="GO:0038203">
    <property type="term" value="P:TORC2 signaling"/>
    <property type="evidence" value="ECO:0007669"/>
    <property type="project" value="TreeGrafter"/>
</dbReference>
<accession>T1GDN4</accession>
<dbReference type="Pfam" id="PF14664">
    <property type="entry name" value="RICTOR_N"/>
    <property type="match status" value="1"/>
</dbReference>
<dbReference type="PANTHER" id="PTHR13298:SF11">
    <property type="entry name" value="RAPAMYCIN-INSENSITIVE COMPANION OF MTOR"/>
    <property type="match status" value="1"/>
</dbReference>
<dbReference type="InterPro" id="IPR028267">
    <property type="entry name" value="Pianissimo_N"/>
</dbReference>
<reference evidence="2" key="2">
    <citation type="submission" date="2015-06" db="UniProtKB">
        <authorList>
            <consortium name="EnsemblMetazoa"/>
        </authorList>
    </citation>
    <scope>IDENTIFICATION</scope>
</reference>
<evidence type="ECO:0000313" key="3">
    <source>
        <dbReference type="Proteomes" id="UP000015102"/>
    </source>
</evidence>
<name>T1GDN4_MEGSC</name>